<dbReference type="PROSITE" id="PS51257">
    <property type="entry name" value="PROKAR_LIPOPROTEIN"/>
    <property type="match status" value="1"/>
</dbReference>
<evidence type="ECO:0000256" key="1">
    <source>
        <dbReference type="SAM" id="MobiDB-lite"/>
    </source>
</evidence>
<dbReference type="KEGG" id="flh:EJ997_09250"/>
<dbReference type="AlphaFoldDB" id="A0A3Q9G7K7"/>
<feature type="region of interest" description="Disordered" evidence="1">
    <location>
        <begin position="28"/>
        <end position="48"/>
    </location>
</feature>
<reference evidence="3 4" key="1">
    <citation type="submission" date="2018-12" db="EMBL/GenBank/DDBJ databases">
        <title>Complete genome sequence of Flaviflexus sp. H23T48.</title>
        <authorList>
            <person name="Bae J.-W."/>
            <person name="Lee J.-Y."/>
        </authorList>
    </citation>
    <scope>NUCLEOTIDE SEQUENCE [LARGE SCALE GENOMIC DNA]</scope>
    <source>
        <strain evidence="3 4">H23T48</strain>
    </source>
</reference>
<keyword evidence="2" id="KW-0732">Signal</keyword>
<evidence type="ECO:0008006" key="5">
    <source>
        <dbReference type="Google" id="ProtNLM"/>
    </source>
</evidence>
<keyword evidence="4" id="KW-1185">Reference proteome</keyword>
<accession>A0A3Q9G7K7</accession>
<gene>
    <name evidence="3" type="ORF">EJ997_09250</name>
</gene>
<feature type="compositionally biased region" description="Polar residues" evidence="1">
    <location>
        <begin position="30"/>
        <end position="47"/>
    </location>
</feature>
<evidence type="ECO:0000256" key="2">
    <source>
        <dbReference type="SAM" id="SignalP"/>
    </source>
</evidence>
<proteinExistence type="predicted"/>
<name>A0A3Q9G7K7_9ACTO</name>
<organism evidence="3 4">
    <name type="scientific">Flaviflexus ciconiae</name>
    <dbReference type="NCBI Taxonomy" id="2496867"/>
    <lineage>
        <taxon>Bacteria</taxon>
        <taxon>Bacillati</taxon>
        <taxon>Actinomycetota</taxon>
        <taxon>Actinomycetes</taxon>
        <taxon>Actinomycetales</taxon>
        <taxon>Actinomycetaceae</taxon>
        <taxon>Flaviflexus</taxon>
    </lineage>
</organism>
<dbReference type="EMBL" id="CP034593">
    <property type="protein sequence ID" value="AZQ77492.1"/>
    <property type="molecule type" value="Genomic_DNA"/>
</dbReference>
<dbReference type="RefSeq" id="WP_126704295.1">
    <property type="nucleotide sequence ID" value="NZ_CP034593.1"/>
</dbReference>
<evidence type="ECO:0000313" key="3">
    <source>
        <dbReference type="EMBL" id="AZQ77492.1"/>
    </source>
</evidence>
<dbReference type="Proteomes" id="UP000280344">
    <property type="component" value="Chromosome"/>
</dbReference>
<protein>
    <recommendedName>
        <fullName evidence="5">LppX_LprAFG lipoprotein</fullName>
    </recommendedName>
</protein>
<feature type="chain" id="PRO_5018576896" description="LppX_LprAFG lipoprotein" evidence="2">
    <location>
        <begin position="23"/>
        <end position="249"/>
    </location>
</feature>
<evidence type="ECO:0000313" key="4">
    <source>
        <dbReference type="Proteomes" id="UP000280344"/>
    </source>
</evidence>
<dbReference type="OrthoDB" id="3267163at2"/>
<sequence>MSRLTSVSATAIAALIVLSACGDEEAPVETASTNASTDTAEPTQDSESIAPASYECTDPLAGNPTEVLTYDLLVCTTLTLADSEGYATTSTVSGSGTSTLRVNTDPFTVEVTYPDGVTIIATETNAWVNEGDGVWQEGDATSDNYLVAQATQVLPTYRNAHNPAITTAQIPEGTTYTVEGTEVIDGVEYTILKGVFEDSGYTSEVTMWVGSDYHQLKSTTTSSSDGADPLTVETAYTEWDVAQDIEIPE</sequence>
<feature type="signal peptide" evidence="2">
    <location>
        <begin position="1"/>
        <end position="22"/>
    </location>
</feature>